<comment type="similarity">
    <text evidence="2 10">Belongs to the GSP K family.</text>
</comment>
<feature type="compositionally biased region" description="Low complexity" evidence="11">
    <location>
        <begin position="15"/>
        <end position="25"/>
    </location>
</feature>
<evidence type="ECO:0000256" key="11">
    <source>
        <dbReference type="SAM" id="MobiDB-lite"/>
    </source>
</evidence>
<evidence type="ECO:0000259" key="14">
    <source>
        <dbReference type="Pfam" id="PF21687"/>
    </source>
</evidence>
<evidence type="ECO:0000256" key="4">
    <source>
        <dbReference type="ARBA" id="ARBA00022475"/>
    </source>
</evidence>
<comment type="subcellular location">
    <subcellularLocation>
        <location evidence="1 10">Cell inner membrane</location>
    </subcellularLocation>
</comment>
<dbReference type="Pfam" id="PF21687">
    <property type="entry name" value="T2SSK_1st"/>
    <property type="match status" value="1"/>
</dbReference>
<evidence type="ECO:0000256" key="6">
    <source>
        <dbReference type="ARBA" id="ARBA00022692"/>
    </source>
</evidence>
<reference evidence="15 16" key="1">
    <citation type="submission" date="2024-04" db="EMBL/GenBank/DDBJ databases">
        <title>Novel species of the genus Ideonella isolated from streams.</title>
        <authorList>
            <person name="Lu H."/>
        </authorList>
    </citation>
    <scope>NUCLEOTIDE SEQUENCE [LARGE SCALE GENOMIC DNA]</scope>
    <source>
        <strain evidence="15 16">BYS139W</strain>
    </source>
</reference>
<feature type="compositionally biased region" description="Basic residues" evidence="11">
    <location>
        <begin position="38"/>
        <end position="47"/>
    </location>
</feature>
<organism evidence="15 16">
    <name type="scientific">Pseudaquabacterium rugosum</name>
    <dbReference type="NCBI Taxonomy" id="2984194"/>
    <lineage>
        <taxon>Bacteria</taxon>
        <taxon>Pseudomonadati</taxon>
        <taxon>Pseudomonadota</taxon>
        <taxon>Betaproteobacteria</taxon>
        <taxon>Burkholderiales</taxon>
        <taxon>Sphaerotilaceae</taxon>
        <taxon>Pseudaquabacterium</taxon>
    </lineage>
</organism>
<dbReference type="RefSeq" id="WP_341372446.1">
    <property type="nucleotide sequence ID" value="NZ_JBBUTF010000002.1"/>
</dbReference>
<evidence type="ECO:0000256" key="3">
    <source>
        <dbReference type="ARBA" id="ARBA00022448"/>
    </source>
</evidence>
<evidence type="ECO:0000256" key="1">
    <source>
        <dbReference type="ARBA" id="ARBA00004533"/>
    </source>
</evidence>
<dbReference type="PANTHER" id="PTHR38831">
    <property type="entry name" value="TYPE II SECRETION SYSTEM PROTEIN K"/>
    <property type="match status" value="1"/>
</dbReference>
<dbReference type="InterPro" id="IPR049179">
    <property type="entry name" value="T2SSK_SAM-like_2nd"/>
</dbReference>
<gene>
    <name evidence="15" type="primary">gspK</name>
    <name evidence="15" type="ORF">AACH11_01635</name>
</gene>
<accession>A0ABU9B479</accession>
<evidence type="ECO:0000256" key="10">
    <source>
        <dbReference type="PIRNR" id="PIRNR002786"/>
    </source>
</evidence>
<keyword evidence="9 10" id="KW-0472">Membrane</keyword>
<keyword evidence="16" id="KW-1185">Reference proteome</keyword>
<evidence type="ECO:0000256" key="2">
    <source>
        <dbReference type="ARBA" id="ARBA00007246"/>
    </source>
</evidence>
<evidence type="ECO:0000313" key="16">
    <source>
        <dbReference type="Proteomes" id="UP001368500"/>
    </source>
</evidence>
<dbReference type="PANTHER" id="PTHR38831:SF1">
    <property type="entry name" value="TYPE II SECRETION SYSTEM PROTEIN K-RELATED"/>
    <property type="match status" value="1"/>
</dbReference>
<sequence length="365" mass="39774">MSRHPPCPEATATVGARPAAGPALRPARHQARGATARRTGHRRRPPAPRRGAALLVAMVLMGVVATLAAGMVWQQWRAVEVETAERMRAQSAVLVPGAMDWAREILREKLRRSDGHTQLPLLLAQPLAETRLSSLLAADRNQSADAEIDVFISGRLEDAQARYNLRNLIVDDQVVPAQLQILQRLCTLAGVSSDLAAQIAEQLRRALRAPLNESEDAPLPPQQVEDLQWAGLGQATLRQLAPYVVLLPVATRVNVNTASREVLAAVLPELGLGGADRLIRQRLQPSRIGQQGFDTLEDLRAALGLQQAPDAGRVDVRTAFFFADGQIRSGPYTLVERYLLEATGGSRLVAIQRQRQVRVADTPAR</sequence>
<feature type="domain" description="T2SS protein K second SAM-like" evidence="13">
    <location>
        <begin position="253"/>
        <end position="311"/>
    </location>
</feature>
<dbReference type="NCBIfam" id="NF037980">
    <property type="entry name" value="T2SS_GspK"/>
    <property type="match status" value="1"/>
</dbReference>
<evidence type="ECO:0000256" key="5">
    <source>
        <dbReference type="ARBA" id="ARBA00022519"/>
    </source>
</evidence>
<dbReference type="Pfam" id="PF03934">
    <property type="entry name" value="T2SSK"/>
    <property type="match status" value="1"/>
</dbReference>
<dbReference type="EMBL" id="JBBUTF010000002">
    <property type="protein sequence ID" value="MEK8024667.1"/>
    <property type="molecule type" value="Genomic_DNA"/>
</dbReference>
<name>A0ABU9B479_9BURK</name>
<protein>
    <recommendedName>
        <fullName evidence="10">Type II secretion system protein K</fullName>
    </recommendedName>
</protein>
<keyword evidence="7" id="KW-0653">Protein transport</keyword>
<feature type="domain" description="T2SS protein K first SAM-like" evidence="14">
    <location>
        <begin position="161"/>
        <end position="248"/>
    </location>
</feature>
<evidence type="ECO:0000256" key="7">
    <source>
        <dbReference type="ARBA" id="ARBA00022927"/>
    </source>
</evidence>
<comment type="caution">
    <text evidence="15">The sequence shown here is derived from an EMBL/GenBank/DDBJ whole genome shotgun (WGS) entry which is preliminary data.</text>
</comment>
<dbReference type="InterPro" id="IPR038072">
    <property type="entry name" value="GspK_central_sf"/>
</dbReference>
<dbReference type="SUPFAM" id="SSF158544">
    <property type="entry name" value="GspK insert domain-like"/>
    <property type="match status" value="1"/>
</dbReference>
<evidence type="ECO:0000313" key="15">
    <source>
        <dbReference type="EMBL" id="MEK8024667.1"/>
    </source>
</evidence>
<dbReference type="PIRSF" id="PIRSF002786">
    <property type="entry name" value="XcpX"/>
    <property type="match status" value="1"/>
</dbReference>
<dbReference type="Proteomes" id="UP001368500">
    <property type="component" value="Unassembled WGS sequence"/>
</dbReference>
<evidence type="ECO:0000256" key="8">
    <source>
        <dbReference type="ARBA" id="ARBA00022989"/>
    </source>
</evidence>
<keyword evidence="6 12" id="KW-0812">Transmembrane</keyword>
<keyword evidence="5 10" id="KW-0997">Cell inner membrane</keyword>
<feature type="transmembrane region" description="Helical" evidence="12">
    <location>
        <begin position="52"/>
        <end position="73"/>
    </location>
</feature>
<keyword evidence="8 12" id="KW-1133">Transmembrane helix</keyword>
<feature type="region of interest" description="Disordered" evidence="11">
    <location>
        <begin position="1"/>
        <end position="48"/>
    </location>
</feature>
<dbReference type="InterPro" id="IPR049031">
    <property type="entry name" value="T2SSK_SAM-like_1st"/>
</dbReference>
<evidence type="ECO:0000256" key="12">
    <source>
        <dbReference type="SAM" id="Phobius"/>
    </source>
</evidence>
<keyword evidence="3 10" id="KW-0813">Transport</keyword>
<dbReference type="InterPro" id="IPR005628">
    <property type="entry name" value="GspK"/>
</dbReference>
<keyword evidence="4 10" id="KW-1003">Cell membrane</keyword>
<evidence type="ECO:0000256" key="9">
    <source>
        <dbReference type="ARBA" id="ARBA00023136"/>
    </source>
</evidence>
<evidence type="ECO:0000259" key="13">
    <source>
        <dbReference type="Pfam" id="PF03934"/>
    </source>
</evidence>
<proteinExistence type="inferred from homology"/>